<sequence>MDAIAEQISGEFNSVEQEASIFLNNLFAEKKAKATNPAEKDTWNVDPDNTYLVTFDYNTTGERPYPAKIIQKISLTQALIKNAQDTPKGKGYPVPFYAGGPEVILKPELQTLKPATFDFSSRLNPQSEQADITHTYQGIYIESEDEPAPVYNAGNQSLITPDEFKALIWKADYQKPYKAFLDSFWSSHKEKYPAVAKASFIKSAITQQLEGSLAPEGRDLILRAAGVPDVQASWPDINVEDLQKNPPKDPSIDMGLLKLGRYQSTDLVYITDTRKTPALTLLYIPGNSSPIHSFSSQAEMKAWLAREMADPVKRNALASHFALKDKPNGFTVSGVDETLAGLGTWPQKRETPGGLLSYDHRAFSGFWDPQQYITLEPYNLAFDEVAKRQKDRSYADADVKIHSDADLTKDKVLSGLEKTTKAALFLTPLALVVPEVALALDAFYLVDGAVTTVIGIDDTVQGKPNGTERIVFGALNAAQVLTPLLVRNLVKPGEHSIETLLPNKSGPHEEPAPGSSKRSDGPESNAVFDTSDSQRQLPDYSAHAMPDDFLEGKPRRGDGTYQVGDDFYVKFTDGTGESRAFEVERFYKGNGSPIRVIDPVNKTQVMMLVPTENGEWRLANLEGGVKSKVPSVATKPPLVNHPDWQNRLDSGEHNGQPVYIHYTSKAGAEAIAKDHSINDLARGERRAGSKGGVYVNPPGQQFNADNVENLLFLGNERYTGSGDYMVIFSTDQPPTNLGPVTQGSPVVELKMPREIKLTASNLLYLGPNTFPDYFA</sequence>
<gene>
    <name evidence="3" type="ORF">DYL59_00460</name>
</gene>
<protein>
    <recommendedName>
        <fullName evidence="2">Dermonecrotic toxin N-terminal domain-containing protein</fullName>
    </recommendedName>
</protein>
<dbReference type="Pfam" id="PF20178">
    <property type="entry name" value="ToxA_N"/>
    <property type="match status" value="1"/>
</dbReference>
<feature type="domain" description="Dermonecrotic toxin N-terminal" evidence="2">
    <location>
        <begin position="44"/>
        <end position="323"/>
    </location>
</feature>
<dbReference type="AlphaFoldDB" id="A0A4Z0B284"/>
<feature type="region of interest" description="Disordered" evidence="1">
    <location>
        <begin position="497"/>
        <end position="539"/>
    </location>
</feature>
<organism evidence="3 4">
    <name type="scientific">Pseudomonas kairouanensis</name>
    <dbReference type="NCBI Taxonomy" id="2293832"/>
    <lineage>
        <taxon>Bacteria</taxon>
        <taxon>Pseudomonadati</taxon>
        <taxon>Pseudomonadota</taxon>
        <taxon>Gammaproteobacteria</taxon>
        <taxon>Pseudomonadales</taxon>
        <taxon>Pseudomonadaceae</taxon>
        <taxon>Pseudomonas</taxon>
    </lineage>
</organism>
<name>A0A4Z0B284_9PSED</name>
<keyword evidence="4" id="KW-1185">Reference proteome</keyword>
<evidence type="ECO:0000259" key="2">
    <source>
        <dbReference type="Pfam" id="PF20178"/>
    </source>
</evidence>
<dbReference type="OrthoDB" id="7022734at2"/>
<accession>A0A4Z0B284</accession>
<feature type="compositionally biased region" description="Polar residues" evidence="1">
    <location>
        <begin position="527"/>
        <end position="536"/>
    </location>
</feature>
<dbReference type="InterPro" id="IPR046673">
    <property type="entry name" value="ToxA_N"/>
</dbReference>
<proteinExistence type="predicted"/>
<comment type="caution">
    <text evidence="3">The sequence shown here is derived from an EMBL/GenBank/DDBJ whole genome shotgun (WGS) entry which is preliminary data.</text>
</comment>
<evidence type="ECO:0000256" key="1">
    <source>
        <dbReference type="SAM" id="MobiDB-lite"/>
    </source>
</evidence>
<dbReference type="Proteomes" id="UP000297391">
    <property type="component" value="Unassembled WGS sequence"/>
</dbReference>
<reference evidence="3 4" key="1">
    <citation type="journal article" date="2019" name="Syst. Appl. Microbiol.">
        <title>New species of pathogenic Pseudomonas isolated from citrus in Tunisia: Proposal of Pseudomonas kairouanensis sp. nov. and Pseudomonas nabeulensis sp. nov.</title>
        <authorList>
            <person name="Oueslati M."/>
            <person name="Mulet M."/>
            <person name="Gomila M."/>
            <person name="Berge O."/>
            <person name="Hajlaoui M.R."/>
            <person name="Lalucat J."/>
            <person name="Sadfi-Zouaoui N."/>
            <person name="Garcia-Valdes E."/>
        </authorList>
    </citation>
    <scope>NUCLEOTIDE SEQUENCE [LARGE SCALE GENOMIC DNA]</scope>
    <source>
        <strain evidence="3 4">KC12</strain>
    </source>
</reference>
<feature type="compositionally biased region" description="Basic and acidic residues" evidence="1">
    <location>
        <begin position="506"/>
        <end position="521"/>
    </location>
</feature>
<evidence type="ECO:0000313" key="4">
    <source>
        <dbReference type="Proteomes" id="UP000297391"/>
    </source>
</evidence>
<dbReference type="EMBL" id="QUZU01000001">
    <property type="protein sequence ID" value="TFY92831.1"/>
    <property type="molecule type" value="Genomic_DNA"/>
</dbReference>
<evidence type="ECO:0000313" key="3">
    <source>
        <dbReference type="EMBL" id="TFY92831.1"/>
    </source>
</evidence>